<name>A0A0N0P607_LEPSE</name>
<protein>
    <submittedName>
        <fullName evidence="2">Uncharacterized protein</fullName>
    </submittedName>
</protein>
<comment type="caution">
    <text evidence="2">The sequence shown here is derived from an EMBL/GenBank/DDBJ whole genome shotgun (WGS) entry which is preliminary data.</text>
</comment>
<feature type="region of interest" description="Disordered" evidence="1">
    <location>
        <begin position="347"/>
        <end position="369"/>
    </location>
</feature>
<dbReference type="AlphaFoldDB" id="A0A0N0P607"/>
<gene>
    <name evidence="2" type="ORF">ABL78_3838</name>
</gene>
<organism evidence="2 3">
    <name type="scientific">Leptomonas seymouri</name>
    <dbReference type="NCBI Taxonomy" id="5684"/>
    <lineage>
        <taxon>Eukaryota</taxon>
        <taxon>Discoba</taxon>
        <taxon>Euglenozoa</taxon>
        <taxon>Kinetoplastea</taxon>
        <taxon>Metakinetoplastina</taxon>
        <taxon>Trypanosomatida</taxon>
        <taxon>Trypanosomatidae</taxon>
        <taxon>Leishmaniinae</taxon>
        <taxon>Leptomonas</taxon>
    </lineage>
</organism>
<proteinExistence type="predicted"/>
<feature type="region of interest" description="Disordered" evidence="1">
    <location>
        <begin position="93"/>
        <end position="130"/>
    </location>
</feature>
<keyword evidence="3" id="KW-1185">Reference proteome</keyword>
<evidence type="ECO:0000313" key="2">
    <source>
        <dbReference type="EMBL" id="KPI87076.1"/>
    </source>
</evidence>
<dbReference type="Proteomes" id="UP000038009">
    <property type="component" value="Unassembled WGS sequence"/>
</dbReference>
<dbReference type="OMA" id="CIREVSP"/>
<dbReference type="OrthoDB" id="267590at2759"/>
<feature type="compositionally biased region" description="Basic and acidic residues" evidence="1">
    <location>
        <begin position="548"/>
        <end position="559"/>
    </location>
</feature>
<feature type="compositionally biased region" description="Basic and acidic residues" evidence="1">
    <location>
        <begin position="444"/>
        <end position="459"/>
    </location>
</feature>
<feature type="compositionally biased region" description="Basic and acidic residues" evidence="1">
    <location>
        <begin position="242"/>
        <end position="252"/>
    </location>
</feature>
<sequence>MSAFAGSQLSSEDVIALHTHSHDAMRGTFAADKHHNLPRPLRSYLSSKGDNISVLSSAMVPPPATSSSSSIFRTPQWNEFSDCVRELSPLAGERAGAGDDEDGYSEASDATHGGEVDGTRGSKILSSSRDRSVVDRLAELSQSPDVDPSAVAAALRDAENMLQHPLGNASVSTPAPRKHPQVSRGRSNLRTYGLAGVLDVEEQRRGQSTDGVERSSESHQADRRDHYHYQNGYLDQVRQQRSSRDGLEEFRSPAEGAHQPWTFRPNAPCSVGAAVPNPYFSRSHGWVPPNCQASVSLNAAPPAMGNASSEDVTVPWYEAYYAWMLYYQQLYAAQILKYEHRQRRMQRREARREKSRRRANRTAQESSLWAEQDDASNAYMDYYHKVMEGHAAQDARTKPAAEGGTVHQQPHRHEGEQCSLPRRHHQSRPSKLHMKSSTAANETYTERQDVRGRDVDASRTEVQQLRAQLQQLEEQLAALSARVAEEDGRNRGHREAGDTTGRNRGRSSARLPASGGRRDPEDAQLGSTAARLTRTKPPAAATWQALTERQRSRSGVSRDRGRHASPQQLQWR</sequence>
<feature type="compositionally biased region" description="Basic residues" evidence="1">
    <location>
        <begin position="421"/>
        <end position="434"/>
    </location>
</feature>
<dbReference type="EMBL" id="LJSK01000103">
    <property type="protein sequence ID" value="KPI87076.1"/>
    <property type="molecule type" value="Genomic_DNA"/>
</dbReference>
<dbReference type="VEuPathDB" id="TriTrypDB:Lsey_0103_0100"/>
<reference evidence="2 3" key="1">
    <citation type="journal article" date="2015" name="PLoS Pathog.">
        <title>Leptomonas seymouri: Adaptations to the Dixenous Life Cycle Analyzed by Genome Sequencing, Transcriptome Profiling and Co-infection with Leishmania donovani.</title>
        <authorList>
            <person name="Kraeva N."/>
            <person name="Butenko A."/>
            <person name="Hlavacova J."/>
            <person name="Kostygov A."/>
            <person name="Myskova J."/>
            <person name="Grybchuk D."/>
            <person name="Lestinova T."/>
            <person name="Votypka J."/>
            <person name="Volf P."/>
            <person name="Opperdoes F."/>
            <person name="Flegontov P."/>
            <person name="Lukes J."/>
            <person name="Yurchenko V."/>
        </authorList>
    </citation>
    <scope>NUCLEOTIDE SEQUENCE [LARGE SCALE GENOMIC DNA]</scope>
    <source>
        <strain evidence="2 3">ATCC 30220</strain>
    </source>
</reference>
<evidence type="ECO:0000313" key="3">
    <source>
        <dbReference type="Proteomes" id="UP000038009"/>
    </source>
</evidence>
<accession>A0A0N0P607</accession>
<evidence type="ECO:0000256" key="1">
    <source>
        <dbReference type="SAM" id="MobiDB-lite"/>
    </source>
</evidence>
<feature type="compositionally biased region" description="Basic and acidic residues" evidence="1">
    <location>
        <begin position="201"/>
        <end position="228"/>
    </location>
</feature>
<feature type="region of interest" description="Disordered" evidence="1">
    <location>
        <begin position="166"/>
        <end position="263"/>
    </location>
</feature>
<feature type="compositionally biased region" description="Basic and acidic residues" evidence="1">
    <location>
        <begin position="390"/>
        <end position="399"/>
    </location>
</feature>
<feature type="compositionally biased region" description="Basic and acidic residues" evidence="1">
    <location>
        <begin position="483"/>
        <end position="497"/>
    </location>
</feature>
<feature type="region of interest" description="Disordered" evidence="1">
    <location>
        <begin position="390"/>
        <end position="459"/>
    </location>
</feature>
<feature type="region of interest" description="Disordered" evidence="1">
    <location>
        <begin position="483"/>
        <end position="572"/>
    </location>
</feature>